<gene>
    <name evidence="1" type="ORF">ERS013200_04113</name>
</gene>
<dbReference type="EMBL" id="CWQY01000073">
    <property type="protein sequence ID" value="CSD41489.1"/>
    <property type="molecule type" value="Genomic_DNA"/>
</dbReference>
<name>A0A656AVI4_VIBCL</name>
<evidence type="ECO:0000313" key="2">
    <source>
        <dbReference type="Proteomes" id="UP000041770"/>
    </source>
</evidence>
<reference evidence="1 2" key="1">
    <citation type="submission" date="2015-07" db="EMBL/GenBank/DDBJ databases">
        <authorList>
            <consortium name="Pathogen Informatics"/>
        </authorList>
    </citation>
    <scope>NUCLEOTIDE SEQUENCE [LARGE SCALE GENOMIC DNA]</scope>
    <source>
        <strain evidence="1 2">A316</strain>
    </source>
</reference>
<accession>A0A656AVI4</accession>
<evidence type="ECO:0000313" key="1">
    <source>
        <dbReference type="EMBL" id="CSD41489.1"/>
    </source>
</evidence>
<sequence length="112" mass="12943">MKFRTIVGFSTHCDAISSPKKVAGRCRNHCSIRPNHRNLYLSVDTGTQGKRDIARWVGIVGIRSQRPLRTIWSLKGVFQQLCMSSTSGKNRQSPKHRRNFRLEIDHRILHSF</sequence>
<protein>
    <submittedName>
        <fullName evidence="1">Uncharacterized protein</fullName>
    </submittedName>
</protein>
<organism evidence="1 2">
    <name type="scientific">Vibrio cholerae</name>
    <dbReference type="NCBI Taxonomy" id="666"/>
    <lineage>
        <taxon>Bacteria</taxon>
        <taxon>Pseudomonadati</taxon>
        <taxon>Pseudomonadota</taxon>
        <taxon>Gammaproteobacteria</taxon>
        <taxon>Vibrionales</taxon>
        <taxon>Vibrionaceae</taxon>
        <taxon>Vibrio</taxon>
    </lineage>
</organism>
<proteinExistence type="predicted"/>
<dbReference type="AlphaFoldDB" id="A0A656AVI4"/>
<dbReference type="Proteomes" id="UP000041770">
    <property type="component" value="Unassembled WGS sequence"/>
</dbReference>